<dbReference type="Pfam" id="PF02771">
    <property type="entry name" value="Acyl-CoA_dh_N"/>
    <property type="match status" value="1"/>
</dbReference>
<organism evidence="10">
    <name type="scientific">freshwater metagenome</name>
    <dbReference type="NCBI Taxonomy" id="449393"/>
    <lineage>
        <taxon>unclassified sequences</taxon>
        <taxon>metagenomes</taxon>
        <taxon>ecological metagenomes</taxon>
    </lineage>
</organism>
<dbReference type="SUPFAM" id="SSF47203">
    <property type="entry name" value="Acyl-CoA dehydrogenase C-terminal domain-like"/>
    <property type="match status" value="1"/>
</dbReference>
<dbReference type="InterPro" id="IPR037069">
    <property type="entry name" value="AcylCoA_DH/ox_N_sf"/>
</dbReference>
<dbReference type="Gene3D" id="2.40.110.10">
    <property type="entry name" value="Butyryl-CoA Dehydrogenase, subunit A, domain 2"/>
    <property type="match status" value="1"/>
</dbReference>
<feature type="domain" description="Acyl-CoA dehydrogenase/oxidase N-terminal" evidence="9">
    <location>
        <begin position="7"/>
        <end position="105"/>
    </location>
</feature>
<evidence type="ECO:0000256" key="4">
    <source>
        <dbReference type="ARBA" id="ARBA00022827"/>
    </source>
</evidence>
<protein>
    <submittedName>
        <fullName evidence="10">Unannotated protein</fullName>
    </submittedName>
</protein>
<dbReference type="Gene3D" id="1.10.540.10">
    <property type="entry name" value="Acyl-CoA dehydrogenase/oxidase, N-terminal domain"/>
    <property type="match status" value="1"/>
</dbReference>
<dbReference type="AlphaFoldDB" id="A0A6J7DXX0"/>
<sequence length="417" mass="43844">MPQISAEQVRNDVNEWLDGAWDPSITVSEWWQRLAASGYASPMLPASMGGKGYTRDLAMAVSTAMGDRGVVGPPMGLGLMLAAPTIAVHGSPEQQATYIPRILDGTDAWCQLFSEPGAGSDLAGLGTKAELDGDEYVITGQKVWTSGGQHADWGMLLARTNVDAPKHQGISYFAFHMHQPGVEVRPLREMTGRAMFNEVFIDEARVPVANVLGGLNNGWAVANTTLMVERASIGSGGGGGGLGIALPGTIAGHMDRPVGDFVASRTGSSAGAVGGNTVTMLTALARKVGCIDDATVRQGLAELHTLTELNKLNVMRSRSGQGSTGVEGNLAKLLLTHSLRRAREIGNHIIGAQGMLWGADSLSHGAVQELTVFSPGPAIYGGTDQIQRNIAAERGLGLPKEPGDFRTTPYRDLPKNG</sequence>
<dbReference type="InterPro" id="IPR052161">
    <property type="entry name" value="Mycobact_Acyl-CoA_DH"/>
</dbReference>
<keyword evidence="3" id="KW-0285">Flavoprotein</keyword>
<gene>
    <name evidence="10" type="ORF">UFOPK3376_00999</name>
</gene>
<accession>A0A6J7DXX0</accession>
<dbReference type="SUPFAM" id="SSF56645">
    <property type="entry name" value="Acyl-CoA dehydrogenase NM domain-like"/>
    <property type="match status" value="1"/>
</dbReference>
<evidence type="ECO:0000259" key="9">
    <source>
        <dbReference type="Pfam" id="PF02771"/>
    </source>
</evidence>
<evidence type="ECO:0000313" key="10">
    <source>
        <dbReference type="EMBL" id="CAB4873830.1"/>
    </source>
</evidence>
<evidence type="ECO:0000256" key="5">
    <source>
        <dbReference type="ARBA" id="ARBA00023002"/>
    </source>
</evidence>
<name>A0A6J7DXX0_9ZZZZ</name>
<dbReference type="InterPro" id="IPR013786">
    <property type="entry name" value="AcylCoA_DH/ox_N"/>
</dbReference>
<evidence type="ECO:0000256" key="2">
    <source>
        <dbReference type="ARBA" id="ARBA00009347"/>
    </source>
</evidence>
<keyword evidence="5" id="KW-0560">Oxidoreductase</keyword>
<reference evidence="10" key="1">
    <citation type="submission" date="2020-05" db="EMBL/GenBank/DDBJ databases">
        <authorList>
            <person name="Chiriac C."/>
            <person name="Salcher M."/>
            <person name="Ghai R."/>
            <person name="Kavagutti S V."/>
        </authorList>
    </citation>
    <scope>NUCLEOTIDE SEQUENCE</scope>
</reference>
<dbReference type="Gene3D" id="1.20.140.10">
    <property type="entry name" value="Butyryl-CoA Dehydrogenase, subunit A, domain 3"/>
    <property type="match status" value="1"/>
</dbReference>
<evidence type="ECO:0000259" key="8">
    <source>
        <dbReference type="Pfam" id="PF02770"/>
    </source>
</evidence>
<dbReference type="InterPro" id="IPR006091">
    <property type="entry name" value="Acyl-CoA_Oxase/DH_mid-dom"/>
</dbReference>
<dbReference type="GO" id="GO:0016627">
    <property type="term" value="F:oxidoreductase activity, acting on the CH-CH group of donors"/>
    <property type="evidence" value="ECO:0007669"/>
    <property type="project" value="InterPro"/>
</dbReference>
<evidence type="ECO:0000256" key="3">
    <source>
        <dbReference type="ARBA" id="ARBA00022630"/>
    </source>
</evidence>
<dbReference type="GO" id="GO:0050660">
    <property type="term" value="F:flavin adenine dinucleotide binding"/>
    <property type="evidence" value="ECO:0007669"/>
    <property type="project" value="InterPro"/>
</dbReference>
<dbReference type="EMBL" id="CAFBLP010000019">
    <property type="protein sequence ID" value="CAB4873830.1"/>
    <property type="molecule type" value="Genomic_DNA"/>
</dbReference>
<feature type="domain" description="Acyl-CoA oxidase/dehydrogenase middle" evidence="8">
    <location>
        <begin position="110"/>
        <end position="195"/>
    </location>
</feature>
<feature type="domain" description="Acyl-CoA dehydrogenase/oxidase C-terminal" evidence="7">
    <location>
        <begin position="290"/>
        <end position="395"/>
    </location>
</feature>
<dbReference type="FunFam" id="2.40.110.10:FF:000011">
    <property type="entry name" value="Acyl-CoA dehydrogenase FadE34"/>
    <property type="match status" value="1"/>
</dbReference>
<keyword evidence="4" id="KW-0274">FAD</keyword>
<dbReference type="GO" id="GO:0005886">
    <property type="term" value="C:plasma membrane"/>
    <property type="evidence" value="ECO:0007669"/>
    <property type="project" value="TreeGrafter"/>
</dbReference>
<proteinExistence type="inferred from homology"/>
<dbReference type="InterPro" id="IPR009075">
    <property type="entry name" value="AcylCo_DH/oxidase_C"/>
</dbReference>
<dbReference type="InterPro" id="IPR009100">
    <property type="entry name" value="AcylCoA_DH/oxidase_NM_dom_sf"/>
</dbReference>
<dbReference type="InterPro" id="IPR036250">
    <property type="entry name" value="AcylCo_DH-like_C"/>
</dbReference>
<evidence type="ECO:0000256" key="6">
    <source>
        <dbReference type="SAM" id="MobiDB-lite"/>
    </source>
</evidence>
<dbReference type="InterPro" id="IPR046373">
    <property type="entry name" value="Acyl-CoA_Oxase/DH_mid-dom_sf"/>
</dbReference>
<evidence type="ECO:0000256" key="1">
    <source>
        <dbReference type="ARBA" id="ARBA00001974"/>
    </source>
</evidence>
<dbReference type="PANTHER" id="PTHR43292:SF4">
    <property type="entry name" value="ACYL-COA DEHYDROGENASE FADE34"/>
    <property type="match status" value="1"/>
</dbReference>
<feature type="region of interest" description="Disordered" evidence="6">
    <location>
        <begin position="394"/>
        <end position="417"/>
    </location>
</feature>
<evidence type="ECO:0000259" key="7">
    <source>
        <dbReference type="Pfam" id="PF00441"/>
    </source>
</evidence>
<comment type="cofactor">
    <cofactor evidence="1">
        <name>FAD</name>
        <dbReference type="ChEBI" id="CHEBI:57692"/>
    </cofactor>
</comment>
<dbReference type="PANTHER" id="PTHR43292">
    <property type="entry name" value="ACYL-COA DEHYDROGENASE"/>
    <property type="match status" value="1"/>
</dbReference>
<comment type="similarity">
    <text evidence="2">Belongs to the acyl-CoA dehydrogenase family.</text>
</comment>
<dbReference type="Pfam" id="PF00441">
    <property type="entry name" value="Acyl-CoA_dh_1"/>
    <property type="match status" value="1"/>
</dbReference>
<dbReference type="Pfam" id="PF02770">
    <property type="entry name" value="Acyl-CoA_dh_M"/>
    <property type="match status" value="1"/>
</dbReference>